<sequence>MVKNALILGANGSIAKIVVKQLLPQIGGQITNLTLLVRHPERLADLDLSNPNVHVVQADVTDTKQLARIMTGQSLVYANLYGANLGAQAQSVVAAMCQSHVTRLVWISANGVYGEIPGAYGRWNQAMLGDTLTAYADATKVVEASQLDYTLIRPAWFQDEDEIDYELTVKGQPFKGTEVSRKSVAALVVKLIDQPDQMIGDSVGISKPNTDGPAPRWYR</sequence>
<evidence type="ECO:0000259" key="1">
    <source>
        <dbReference type="Pfam" id="PF13460"/>
    </source>
</evidence>
<evidence type="ECO:0000313" key="2">
    <source>
        <dbReference type="EMBL" id="MFD1399043.1"/>
    </source>
</evidence>
<accession>A0ABW4BGK4</accession>
<comment type="caution">
    <text evidence="2">The sequence shown here is derived from an EMBL/GenBank/DDBJ whole genome shotgun (WGS) entry which is preliminary data.</text>
</comment>
<dbReference type="SUPFAM" id="SSF51735">
    <property type="entry name" value="NAD(P)-binding Rossmann-fold domains"/>
    <property type="match status" value="1"/>
</dbReference>
<gene>
    <name evidence="2" type="ORF">ACFQ41_06950</name>
</gene>
<dbReference type="Pfam" id="PF13460">
    <property type="entry name" value="NAD_binding_10"/>
    <property type="match status" value="1"/>
</dbReference>
<dbReference type="InterPro" id="IPR036291">
    <property type="entry name" value="NAD(P)-bd_dom_sf"/>
</dbReference>
<dbReference type="Gene3D" id="3.40.50.720">
    <property type="entry name" value="NAD(P)-binding Rossmann-like Domain"/>
    <property type="match status" value="1"/>
</dbReference>
<dbReference type="RefSeq" id="WP_204118233.1">
    <property type="nucleotide sequence ID" value="NZ_BOLV01000003.1"/>
</dbReference>
<dbReference type="InterPro" id="IPR016040">
    <property type="entry name" value="NAD(P)-bd_dom"/>
</dbReference>
<reference evidence="3" key="1">
    <citation type="journal article" date="2019" name="Int. J. Syst. Evol. Microbiol.">
        <title>The Global Catalogue of Microorganisms (GCM) 10K type strain sequencing project: providing services to taxonomists for standard genome sequencing and annotation.</title>
        <authorList>
            <consortium name="The Broad Institute Genomics Platform"/>
            <consortium name="The Broad Institute Genome Sequencing Center for Infectious Disease"/>
            <person name="Wu L."/>
            <person name="Ma J."/>
        </authorList>
    </citation>
    <scope>NUCLEOTIDE SEQUENCE [LARGE SCALE GENOMIC DNA]</scope>
    <source>
        <strain evidence="3">CCM 9110</strain>
    </source>
</reference>
<dbReference type="Proteomes" id="UP001597199">
    <property type="component" value="Unassembled WGS sequence"/>
</dbReference>
<dbReference type="EMBL" id="JBHTOA010000030">
    <property type="protein sequence ID" value="MFD1399043.1"/>
    <property type="molecule type" value="Genomic_DNA"/>
</dbReference>
<proteinExistence type="predicted"/>
<name>A0ABW4BGK4_9LACO</name>
<dbReference type="PANTHER" id="PTHR15020">
    <property type="entry name" value="FLAVIN REDUCTASE-RELATED"/>
    <property type="match status" value="1"/>
</dbReference>
<dbReference type="PANTHER" id="PTHR15020:SF50">
    <property type="entry name" value="UPF0659 PROTEIN YMR090W"/>
    <property type="match status" value="1"/>
</dbReference>
<evidence type="ECO:0000313" key="3">
    <source>
        <dbReference type="Proteomes" id="UP001597199"/>
    </source>
</evidence>
<feature type="domain" description="NAD(P)-binding" evidence="1">
    <location>
        <begin position="9"/>
        <end position="195"/>
    </location>
</feature>
<organism evidence="2 3">
    <name type="scientific">Lacticaseibacillus suilingensis</name>
    <dbReference type="NCBI Taxonomy" id="2799577"/>
    <lineage>
        <taxon>Bacteria</taxon>
        <taxon>Bacillati</taxon>
        <taxon>Bacillota</taxon>
        <taxon>Bacilli</taxon>
        <taxon>Lactobacillales</taxon>
        <taxon>Lactobacillaceae</taxon>
        <taxon>Lacticaseibacillus</taxon>
    </lineage>
</organism>
<protein>
    <submittedName>
        <fullName evidence="2">NAD(P)H-binding protein</fullName>
    </submittedName>
</protein>
<keyword evidence="3" id="KW-1185">Reference proteome</keyword>